<dbReference type="PANTHER" id="PTHR47823">
    <property type="entry name" value="ION_TRANS DOMAIN-CONTAINING PROTEIN"/>
    <property type="match status" value="1"/>
</dbReference>
<feature type="region of interest" description="Disordered" evidence="1">
    <location>
        <begin position="739"/>
        <end position="822"/>
    </location>
</feature>
<feature type="region of interest" description="Disordered" evidence="1">
    <location>
        <begin position="128"/>
        <end position="154"/>
    </location>
</feature>
<feature type="compositionally biased region" description="Basic and acidic residues" evidence="1">
    <location>
        <begin position="788"/>
        <end position="800"/>
    </location>
</feature>
<feature type="compositionally biased region" description="Basic and acidic residues" evidence="1">
    <location>
        <begin position="8"/>
        <end position="27"/>
    </location>
</feature>
<feature type="region of interest" description="Disordered" evidence="1">
    <location>
        <begin position="218"/>
        <end position="275"/>
    </location>
</feature>
<dbReference type="OrthoDB" id="426293at2759"/>
<protein>
    <recommendedName>
        <fullName evidence="4">Ion transport domain-containing protein</fullName>
    </recommendedName>
</protein>
<dbReference type="eggNOG" id="ENOG502SNEV">
    <property type="taxonomic scope" value="Eukaryota"/>
</dbReference>
<dbReference type="EMBL" id="AGNL01011220">
    <property type="protein sequence ID" value="EJK68519.1"/>
    <property type="molecule type" value="Genomic_DNA"/>
</dbReference>
<feature type="region of interest" description="Disordered" evidence="1">
    <location>
        <begin position="430"/>
        <end position="485"/>
    </location>
</feature>
<evidence type="ECO:0000313" key="2">
    <source>
        <dbReference type="EMBL" id="EJK68519.1"/>
    </source>
</evidence>
<feature type="compositionally biased region" description="Basic and acidic residues" evidence="1">
    <location>
        <begin position="460"/>
        <end position="473"/>
    </location>
</feature>
<sequence length="822" mass="93224">MVPGASSRSDEEGSHGVGNDREGRADNKNCTNNGSGDAHANMPRSMNEDSRHSLSSVDSTACVVSRDRDYESNFSASAASRELRKLWDQCPKLSSDTSCQRNINQTLEDIEGDGSACENSCGNVRVRAGKMTGPDENPSPQPLTQPGHVDHPREPDVRFPEYRDPFPVLSPMPSCSNSMSSFYANEDSRNGGLCRDSTAKIYEGEEYYVVLNDTKTEGSNVARRRPSSLQMPTRRSPTLLGSNHEKTSWLDPFPTPDISRCSTPRTPTSKTSRVVTHDSIDKTEWNRLLLALQKFPVENQVGGEPSSEIGHSSTKGKASSCSQLTRCASAQLSLQNVVSENSMKHKSASFDKIWDALQNFGPDGNELENDTAIDWRFRNRRKGKLPSGKLERHDGIENNCQNESWDDAAILPRSSSAPNGLRKRTIPEMAKASRSVEDLPSEIKPTQTRQLTAPLTPNRLDFDSRMKANRDTSSRTAPLSPGLFSPVRQRGAILSQRAKTLYRKTSERLKERKDRRRQRRLAREKKPRRSWWIVIPADHPYKIAWDTLTMLWALLGAYRTHTRIRDRVFDQSPLILLTEIWFTLDIFLNFVTEHKTRRGELIRDGKAVWARYLTTWFLIDALSLIPWERIYVRPVVEKIKRRNFFQKTFFRSKAVVRVSRILRGRHVKLFGQVSRRTGTPLHRLVQLVIKYLPKYLVFLRNMKGALLVRGLRFIHWLHNMYKKIAVKARTKALGARRKLASRRGGLSGHPIFRLQSNEEAKDKRAVEEDDTYSCGSDESVSLDDDNDHDSLVGDQSENHLHGFQNSDSPTPFARSFSGTDAY</sequence>
<evidence type="ECO:0008006" key="4">
    <source>
        <dbReference type="Google" id="ProtNLM"/>
    </source>
</evidence>
<name>K0SU82_THAOC</name>
<feature type="compositionally biased region" description="Polar residues" evidence="1">
    <location>
        <begin position="444"/>
        <end position="455"/>
    </location>
</feature>
<reference evidence="2 3" key="1">
    <citation type="journal article" date="2012" name="Genome Biol.">
        <title>Genome and low-iron response of an oceanic diatom adapted to chronic iron limitation.</title>
        <authorList>
            <person name="Lommer M."/>
            <person name="Specht M."/>
            <person name="Roy A.S."/>
            <person name="Kraemer L."/>
            <person name="Andreson R."/>
            <person name="Gutowska M.A."/>
            <person name="Wolf J."/>
            <person name="Bergner S.V."/>
            <person name="Schilhabel M.B."/>
            <person name="Klostermeier U.C."/>
            <person name="Beiko R.G."/>
            <person name="Rosenstiel P."/>
            <person name="Hippler M."/>
            <person name="Laroche J."/>
        </authorList>
    </citation>
    <scope>NUCLEOTIDE SEQUENCE [LARGE SCALE GENOMIC DNA]</scope>
    <source>
        <strain evidence="2 3">CCMP1005</strain>
    </source>
</reference>
<dbReference type="Proteomes" id="UP000266841">
    <property type="component" value="Unassembled WGS sequence"/>
</dbReference>
<accession>K0SU82</accession>
<feature type="region of interest" description="Disordered" evidence="1">
    <location>
        <begin position="1"/>
        <end position="57"/>
    </location>
</feature>
<dbReference type="AlphaFoldDB" id="K0SU82"/>
<feature type="compositionally biased region" description="Low complexity" evidence="1">
    <location>
        <begin position="259"/>
        <end position="273"/>
    </location>
</feature>
<dbReference type="PANTHER" id="PTHR47823:SF9">
    <property type="entry name" value="CHROMOSOME UNDETERMINED SCAFFOLD_10, WHOLE GENOME SHOTGUN SEQUENCE"/>
    <property type="match status" value="1"/>
</dbReference>
<comment type="caution">
    <text evidence="2">The sequence shown here is derived from an EMBL/GenBank/DDBJ whole genome shotgun (WGS) entry which is preliminary data.</text>
</comment>
<feature type="compositionally biased region" description="Basic and acidic residues" evidence="1">
    <location>
        <begin position="756"/>
        <end position="766"/>
    </location>
</feature>
<evidence type="ECO:0000313" key="3">
    <source>
        <dbReference type="Proteomes" id="UP000266841"/>
    </source>
</evidence>
<gene>
    <name evidence="2" type="ORF">THAOC_10292</name>
</gene>
<keyword evidence="3" id="KW-1185">Reference proteome</keyword>
<feature type="compositionally biased region" description="Polar residues" evidence="1">
    <location>
        <begin position="227"/>
        <end position="241"/>
    </location>
</feature>
<organism evidence="2 3">
    <name type="scientific">Thalassiosira oceanica</name>
    <name type="common">Marine diatom</name>
    <dbReference type="NCBI Taxonomy" id="159749"/>
    <lineage>
        <taxon>Eukaryota</taxon>
        <taxon>Sar</taxon>
        <taxon>Stramenopiles</taxon>
        <taxon>Ochrophyta</taxon>
        <taxon>Bacillariophyta</taxon>
        <taxon>Coscinodiscophyceae</taxon>
        <taxon>Thalassiosirophycidae</taxon>
        <taxon>Thalassiosirales</taxon>
        <taxon>Thalassiosiraceae</taxon>
        <taxon>Thalassiosira</taxon>
    </lineage>
</organism>
<proteinExistence type="predicted"/>
<evidence type="ECO:0000256" key="1">
    <source>
        <dbReference type="SAM" id="MobiDB-lite"/>
    </source>
</evidence>